<keyword evidence="7 8" id="KW-0472">Membrane</keyword>
<feature type="transmembrane region" description="Helical" evidence="8">
    <location>
        <begin position="306"/>
        <end position="328"/>
    </location>
</feature>
<dbReference type="GeneID" id="18925832"/>
<dbReference type="GO" id="GO:0016765">
    <property type="term" value="F:transferase activity, transferring alkyl or aryl (other than methyl) groups"/>
    <property type="evidence" value="ECO:0007669"/>
    <property type="project" value="InterPro"/>
</dbReference>
<evidence type="ECO:0000256" key="6">
    <source>
        <dbReference type="ARBA" id="ARBA00022989"/>
    </source>
</evidence>
<dbReference type="InterPro" id="IPR000537">
    <property type="entry name" value="UbiA_prenyltransferase"/>
</dbReference>
<evidence type="ECO:0000256" key="1">
    <source>
        <dbReference type="ARBA" id="ARBA00001946"/>
    </source>
</evidence>
<dbReference type="PANTHER" id="PTHR11048">
    <property type="entry name" value="PRENYLTRANSFERASES"/>
    <property type="match status" value="1"/>
</dbReference>
<feature type="transmembrane region" description="Helical" evidence="8">
    <location>
        <begin position="265"/>
        <end position="285"/>
    </location>
</feature>
<comment type="similarity">
    <text evidence="3">Belongs to the UbiA prenyltransferase family.</text>
</comment>
<dbReference type="HOGENOM" id="CLU_472574_0_0_1"/>
<gene>
    <name evidence="9" type="ORF">MELLADRAFT_116539</name>
</gene>
<keyword evidence="6 8" id="KW-1133">Transmembrane helix</keyword>
<dbReference type="GO" id="GO:0005886">
    <property type="term" value="C:plasma membrane"/>
    <property type="evidence" value="ECO:0007669"/>
    <property type="project" value="TreeGrafter"/>
</dbReference>
<accession>F4RMH5</accession>
<dbReference type="Gene3D" id="1.20.120.1780">
    <property type="entry name" value="UbiA prenyltransferase"/>
    <property type="match status" value="1"/>
</dbReference>
<dbReference type="AlphaFoldDB" id="F4RMH5"/>
<evidence type="ECO:0000256" key="7">
    <source>
        <dbReference type="ARBA" id="ARBA00023136"/>
    </source>
</evidence>
<organism evidence="10">
    <name type="scientific">Melampsora larici-populina (strain 98AG31 / pathotype 3-4-7)</name>
    <name type="common">Poplar leaf rust fungus</name>
    <dbReference type="NCBI Taxonomy" id="747676"/>
    <lineage>
        <taxon>Eukaryota</taxon>
        <taxon>Fungi</taxon>
        <taxon>Dikarya</taxon>
        <taxon>Basidiomycota</taxon>
        <taxon>Pucciniomycotina</taxon>
        <taxon>Pucciniomycetes</taxon>
        <taxon>Pucciniales</taxon>
        <taxon>Melampsoraceae</taxon>
        <taxon>Melampsora</taxon>
    </lineage>
</organism>
<reference evidence="10" key="1">
    <citation type="journal article" date="2011" name="Proc. Natl. Acad. Sci. U.S.A.">
        <title>Obligate biotrophy features unraveled by the genomic analysis of rust fungi.</title>
        <authorList>
            <person name="Duplessis S."/>
            <person name="Cuomo C.A."/>
            <person name="Lin Y.-C."/>
            <person name="Aerts A."/>
            <person name="Tisserant E."/>
            <person name="Veneault-Fourrey C."/>
            <person name="Joly D.L."/>
            <person name="Hacquard S."/>
            <person name="Amselem J."/>
            <person name="Cantarel B.L."/>
            <person name="Chiu R."/>
            <person name="Coutinho P.M."/>
            <person name="Feau N."/>
            <person name="Field M."/>
            <person name="Frey P."/>
            <person name="Gelhaye E."/>
            <person name="Goldberg J."/>
            <person name="Grabherr M.G."/>
            <person name="Kodira C.D."/>
            <person name="Kohler A."/>
            <person name="Kuees U."/>
            <person name="Lindquist E.A."/>
            <person name="Lucas S.M."/>
            <person name="Mago R."/>
            <person name="Mauceli E."/>
            <person name="Morin E."/>
            <person name="Murat C."/>
            <person name="Pangilinan J.L."/>
            <person name="Park R."/>
            <person name="Pearson M."/>
            <person name="Quesneville H."/>
            <person name="Rouhier N."/>
            <person name="Sakthikumar S."/>
            <person name="Salamov A.A."/>
            <person name="Schmutz J."/>
            <person name="Selles B."/>
            <person name="Shapiro H."/>
            <person name="Tanguay P."/>
            <person name="Tuskan G.A."/>
            <person name="Henrissat B."/>
            <person name="Van de Peer Y."/>
            <person name="Rouze P."/>
            <person name="Ellis J.G."/>
            <person name="Dodds P.N."/>
            <person name="Schein J.E."/>
            <person name="Zhong S."/>
            <person name="Hamelin R.C."/>
            <person name="Grigoriev I.V."/>
            <person name="Szabo L.J."/>
            <person name="Martin F."/>
        </authorList>
    </citation>
    <scope>NUCLEOTIDE SEQUENCE [LARGE SCALE GENOMIC DNA]</scope>
    <source>
        <strain evidence="10">98AG31 / pathotype 3-4-7</strain>
    </source>
</reference>
<feature type="transmembrane region" description="Helical" evidence="8">
    <location>
        <begin position="486"/>
        <end position="505"/>
    </location>
</feature>
<keyword evidence="5 8" id="KW-0812">Transmembrane</keyword>
<evidence type="ECO:0000256" key="4">
    <source>
        <dbReference type="ARBA" id="ARBA00022679"/>
    </source>
</evidence>
<evidence type="ECO:0000256" key="8">
    <source>
        <dbReference type="SAM" id="Phobius"/>
    </source>
</evidence>
<dbReference type="STRING" id="747676.F4RMH5"/>
<evidence type="ECO:0000256" key="5">
    <source>
        <dbReference type="ARBA" id="ARBA00022692"/>
    </source>
</evidence>
<dbReference type="EMBL" id="GL883108">
    <property type="protein sequence ID" value="EGG06471.1"/>
    <property type="molecule type" value="Genomic_DNA"/>
</dbReference>
<sequence>MPQRLHTSLAQAEILVLNYNLSDQLASIFRPIAQVHCNVGGRKRWEHDLEFYICYAEPPVDPNANLASTPRPSGSDIGAEEVLSSNQNRGSWLNLWPSLKIGTRWLSTPPPTAPTLYFPAAQLPDPFNAFGFRFPSSAPLPLPSVASLYHNCAHVMLGGRQLGLCATRDPVQQAWRNKERLHNSTGSVAKVDHAIPTRTPSESAFSFSQLLSIASPYLRLARLHTIMAWAVFPAPALYTAILFHATQLPDVDSWSKLTSCFSLCASLFVCVMCYRAAGLAWDDLLDRDYDAQVTRSKSRPLPSGQLTLDGAMIFIAFLSGLTSCLLLALFPIEVFMTFLLSSAIFVPYPYLKRVTHYTQFFGSFLISMGVIQAWVACAMVHTPVEGVKSGLSQFLAILSRDSCVVAPIFLMEYLFGQYNPLLKHSPMTKRYRSPDAPCGAWWSLHAITYSELAHELIYGCQDTDEDIEIGLFSLSILCGYERSRQLGFVLICGFAGLVGYCASSADLPWSHLTVIPVIWLLFNFWGLNLAIPSSCSAWASKAIKTKGLVTFSFAVLFCLREFDVTSSTIRLLDLLRN</sequence>
<dbReference type="Gene3D" id="1.10.357.140">
    <property type="entry name" value="UbiA prenyltransferase"/>
    <property type="match status" value="1"/>
</dbReference>
<name>F4RMH5_MELLP</name>
<keyword evidence="4" id="KW-0808">Transferase</keyword>
<dbReference type="InterPro" id="IPR039653">
    <property type="entry name" value="Prenyltransferase"/>
</dbReference>
<dbReference type="RefSeq" id="XP_007410305.1">
    <property type="nucleotide sequence ID" value="XM_007410243.1"/>
</dbReference>
<comment type="cofactor">
    <cofactor evidence="1">
        <name>Mg(2+)</name>
        <dbReference type="ChEBI" id="CHEBI:18420"/>
    </cofactor>
</comment>
<evidence type="ECO:0000256" key="3">
    <source>
        <dbReference type="ARBA" id="ARBA00005985"/>
    </source>
</evidence>
<keyword evidence="10" id="KW-1185">Reference proteome</keyword>
<dbReference type="Proteomes" id="UP000001072">
    <property type="component" value="Unassembled WGS sequence"/>
</dbReference>
<proteinExistence type="inferred from homology"/>
<dbReference type="InterPro" id="IPR044878">
    <property type="entry name" value="UbiA_sf"/>
</dbReference>
<dbReference type="eggNOG" id="KOG1381">
    <property type="taxonomic scope" value="Eukaryota"/>
</dbReference>
<feature type="transmembrane region" description="Helical" evidence="8">
    <location>
        <begin position="511"/>
        <end position="531"/>
    </location>
</feature>
<feature type="transmembrane region" description="Helical" evidence="8">
    <location>
        <begin position="363"/>
        <end position="384"/>
    </location>
</feature>
<dbReference type="OrthoDB" id="18170at2759"/>
<protein>
    <submittedName>
        <fullName evidence="9">Uncharacterized protein</fullName>
    </submittedName>
</protein>
<dbReference type="InParanoid" id="F4RMH5"/>
<feature type="transmembrane region" description="Helical" evidence="8">
    <location>
        <begin position="404"/>
        <end position="422"/>
    </location>
</feature>
<dbReference type="KEGG" id="mlr:MELLADRAFT_116539"/>
<dbReference type="PANTHER" id="PTHR11048:SF28">
    <property type="entry name" value="4-HYDROXYBENZOATE POLYPRENYLTRANSFERASE, MITOCHONDRIAL"/>
    <property type="match status" value="1"/>
</dbReference>
<evidence type="ECO:0000256" key="2">
    <source>
        <dbReference type="ARBA" id="ARBA00004141"/>
    </source>
</evidence>
<evidence type="ECO:0000313" key="10">
    <source>
        <dbReference type="Proteomes" id="UP000001072"/>
    </source>
</evidence>
<evidence type="ECO:0000313" key="9">
    <source>
        <dbReference type="EMBL" id="EGG06471.1"/>
    </source>
</evidence>
<dbReference type="VEuPathDB" id="FungiDB:MELLADRAFT_116539"/>
<comment type="subcellular location">
    <subcellularLocation>
        <location evidence="2">Membrane</location>
        <topology evidence="2">Multi-pass membrane protein</topology>
    </subcellularLocation>
</comment>
<feature type="transmembrane region" description="Helical" evidence="8">
    <location>
        <begin position="226"/>
        <end position="245"/>
    </location>
</feature>
<dbReference type="Pfam" id="PF01040">
    <property type="entry name" value="UbiA"/>
    <property type="match status" value="1"/>
</dbReference>